<evidence type="ECO:0000313" key="9">
    <source>
        <dbReference type="EMBL" id="CAF0774832.1"/>
    </source>
</evidence>
<evidence type="ECO:0000256" key="2">
    <source>
        <dbReference type="ARBA" id="ARBA00004243"/>
    </source>
</evidence>
<dbReference type="OrthoDB" id="1704689at2759"/>
<dbReference type="EMBL" id="CAJOBC010000227">
    <property type="protein sequence ID" value="CAF3557309.1"/>
    <property type="molecule type" value="Genomic_DNA"/>
</dbReference>
<comment type="subunit">
    <text evidence="6">Interacts with CNNM4/ACDP4. Interacts with RANBP2.</text>
</comment>
<dbReference type="HAMAP" id="MF_00155">
    <property type="entry name" value="CtaG"/>
    <property type="match status" value="1"/>
</dbReference>
<protein>
    <recommendedName>
        <fullName evidence="7">Cytochrome c oxidase assembly protein COX11, mitochondrial</fullName>
    </recommendedName>
</protein>
<comment type="subcellular location">
    <subcellularLocation>
        <location evidence="2">Mitochondrion inner membrane</location>
        <topology evidence="2">Single-pass membrane protein</topology>
        <orientation evidence="2">Intermembrane side</orientation>
    </subcellularLocation>
</comment>
<evidence type="ECO:0000256" key="6">
    <source>
        <dbReference type="ARBA" id="ARBA00063165"/>
    </source>
</evidence>
<evidence type="ECO:0000256" key="5">
    <source>
        <dbReference type="ARBA" id="ARBA00023136"/>
    </source>
</evidence>
<dbReference type="FunFam" id="2.60.370.10:FF:000001">
    <property type="entry name" value="COX11 cytochrome c oxidase assembly homolog"/>
    <property type="match status" value="1"/>
</dbReference>
<evidence type="ECO:0000313" key="11">
    <source>
        <dbReference type="EMBL" id="CAF3557309.1"/>
    </source>
</evidence>
<dbReference type="EMBL" id="CAJOBA010041111">
    <property type="protein sequence ID" value="CAF4107234.1"/>
    <property type="molecule type" value="Genomic_DNA"/>
</dbReference>
<evidence type="ECO:0000256" key="7">
    <source>
        <dbReference type="ARBA" id="ARBA00068998"/>
    </source>
</evidence>
<evidence type="ECO:0000256" key="4">
    <source>
        <dbReference type="ARBA" id="ARBA00022989"/>
    </source>
</evidence>
<reference evidence="9" key="1">
    <citation type="submission" date="2021-02" db="EMBL/GenBank/DDBJ databases">
        <authorList>
            <person name="Nowell W R."/>
        </authorList>
    </citation>
    <scope>NUCLEOTIDE SEQUENCE</scope>
</reference>
<evidence type="ECO:0000256" key="1">
    <source>
        <dbReference type="ARBA" id="ARBA00004007"/>
    </source>
</evidence>
<comment type="function">
    <text evidence="1">Exerts its effect at some terminal stage of cytochrome c oxidase synthesis, probably by being involved in the insertion of the copper B into subunit I.</text>
</comment>
<dbReference type="GO" id="GO:0005743">
    <property type="term" value="C:mitochondrial inner membrane"/>
    <property type="evidence" value="ECO:0007669"/>
    <property type="project" value="UniProtKB-SubCell"/>
</dbReference>
<evidence type="ECO:0000313" key="12">
    <source>
        <dbReference type="EMBL" id="CAF4107234.1"/>
    </source>
</evidence>
<keyword evidence="4 8" id="KW-1133">Transmembrane helix</keyword>
<comment type="caution">
    <text evidence="9">The sequence shown here is derived from an EMBL/GenBank/DDBJ whole genome shotgun (WGS) entry which is preliminary data.</text>
</comment>
<keyword evidence="3 8" id="KW-0812">Transmembrane</keyword>
<dbReference type="InterPro" id="IPR007533">
    <property type="entry name" value="Cyt_c_oxidase_assmbl_CtaG"/>
</dbReference>
<evidence type="ECO:0000256" key="3">
    <source>
        <dbReference type="ARBA" id="ARBA00022692"/>
    </source>
</evidence>
<dbReference type="Proteomes" id="UP000682733">
    <property type="component" value="Unassembled WGS sequence"/>
</dbReference>
<dbReference type="GO" id="GO:0005507">
    <property type="term" value="F:copper ion binding"/>
    <property type="evidence" value="ECO:0007669"/>
    <property type="project" value="InterPro"/>
</dbReference>
<dbReference type="AlphaFoldDB" id="A0A813QY88"/>
<gene>
    <name evidence="9" type="ORF">GPM918_LOCUS2133</name>
    <name evidence="10" type="ORF">OVA965_LOCUS28533</name>
    <name evidence="11" type="ORF">SRO942_LOCUS2133</name>
    <name evidence="12" type="ORF">TMI583_LOCUS29286</name>
</gene>
<dbReference type="EMBL" id="CAJNOK010019537">
    <property type="protein sequence ID" value="CAF1301026.1"/>
    <property type="molecule type" value="Genomic_DNA"/>
</dbReference>
<evidence type="ECO:0000256" key="8">
    <source>
        <dbReference type="SAM" id="Phobius"/>
    </source>
</evidence>
<evidence type="ECO:0000313" key="10">
    <source>
        <dbReference type="EMBL" id="CAF1301026.1"/>
    </source>
</evidence>
<keyword evidence="13" id="KW-1185">Reference proteome</keyword>
<evidence type="ECO:0000313" key="13">
    <source>
        <dbReference type="Proteomes" id="UP000663829"/>
    </source>
</evidence>
<dbReference type="Proteomes" id="UP000663829">
    <property type="component" value="Unassembled WGS sequence"/>
</dbReference>
<accession>A0A813QY88</accession>
<dbReference type="InterPro" id="IPR023471">
    <property type="entry name" value="CtaG/Cox11_dom_sf"/>
</dbReference>
<dbReference type="PANTHER" id="PTHR21320:SF3">
    <property type="entry name" value="CYTOCHROME C OXIDASE ASSEMBLY PROTEIN COX11, MITOCHONDRIAL-RELATED"/>
    <property type="match status" value="1"/>
</dbReference>
<feature type="transmembrane region" description="Helical" evidence="8">
    <location>
        <begin position="104"/>
        <end position="123"/>
    </location>
</feature>
<name>A0A813QY88_9BILA</name>
<proteinExistence type="inferred from homology"/>
<dbReference type="Proteomes" id="UP000677228">
    <property type="component" value="Unassembled WGS sequence"/>
</dbReference>
<dbReference type="NCBIfam" id="NF003465">
    <property type="entry name" value="PRK05089.1"/>
    <property type="match status" value="1"/>
</dbReference>
<dbReference type="Pfam" id="PF04442">
    <property type="entry name" value="CtaG_Cox11"/>
    <property type="match status" value="1"/>
</dbReference>
<dbReference type="PANTHER" id="PTHR21320">
    <property type="entry name" value="CYTOCHROME C OXIDASE ASSEMBLY PROTEIN COX11-RELATED"/>
    <property type="match status" value="1"/>
</dbReference>
<dbReference type="Proteomes" id="UP000681722">
    <property type="component" value="Unassembled WGS sequence"/>
</dbReference>
<organism evidence="9 13">
    <name type="scientific">Didymodactylos carnosus</name>
    <dbReference type="NCBI Taxonomy" id="1234261"/>
    <lineage>
        <taxon>Eukaryota</taxon>
        <taxon>Metazoa</taxon>
        <taxon>Spiralia</taxon>
        <taxon>Gnathifera</taxon>
        <taxon>Rotifera</taxon>
        <taxon>Eurotatoria</taxon>
        <taxon>Bdelloidea</taxon>
        <taxon>Philodinida</taxon>
        <taxon>Philodinidae</taxon>
        <taxon>Didymodactylos</taxon>
    </lineage>
</organism>
<keyword evidence="5 8" id="KW-0472">Membrane</keyword>
<sequence length="324" mass="37346">MNFIIYRQFIFRTHLSTNVVIKRLNHIINHNSISKITPSSPHSVLLNSSSLTRYLSSNRQTVLKYQISFVVKRCLSNDKKQSNADFEQSFKSYDKKTKNHRANIGYYMMSMAVLMIGLTYASVPLYKIFCERTGFDGIVRSNQDAEFISNNVRKLKDRFKKENPILRIHFESTPSSLLPWTFRPEQSEIYLQPGETALAFYRAKNESNRPIIGIATYNVQPSQAAFYFNKIQCFCFEEQRLEADEEVDMPVFFYIDPDYIQDPGLQGQHDITLSYTFFESKGTEHLAASASNYQKLIPSQSLPYSHREKSDISQVPGSTLVGIS</sequence>
<dbReference type="EMBL" id="CAJNOQ010000227">
    <property type="protein sequence ID" value="CAF0774832.1"/>
    <property type="molecule type" value="Genomic_DNA"/>
</dbReference>
<dbReference type="SUPFAM" id="SSF110111">
    <property type="entry name" value="Ctag/Cox11"/>
    <property type="match status" value="1"/>
</dbReference>
<dbReference type="Gene3D" id="2.60.370.10">
    <property type="entry name" value="Ctag/Cox11"/>
    <property type="match status" value="1"/>
</dbReference>